<evidence type="ECO:0000313" key="7">
    <source>
        <dbReference type="EMBL" id="KAK2721577.1"/>
    </source>
</evidence>
<dbReference type="Gene3D" id="6.10.140.1610">
    <property type="match status" value="1"/>
</dbReference>
<feature type="region of interest" description="Disordered" evidence="6">
    <location>
        <begin position="500"/>
        <end position="527"/>
    </location>
</feature>
<feature type="compositionally biased region" description="Low complexity" evidence="6">
    <location>
        <begin position="154"/>
        <end position="172"/>
    </location>
</feature>
<evidence type="ECO:0000256" key="1">
    <source>
        <dbReference type="ARBA" id="ARBA00004123"/>
    </source>
</evidence>
<name>A0AA88IIL8_ARTSF</name>
<dbReference type="EMBL" id="JAVRJZ010000006">
    <property type="protein sequence ID" value="KAK2721577.1"/>
    <property type="molecule type" value="Genomic_DNA"/>
</dbReference>
<dbReference type="Proteomes" id="UP001187531">
    <property type="component" value="Unassembled WGS sequence"/>
</dbReference>
<evidence type="ECO:0000313" key="8">
    <source>
        <dbReference type="Proteomes" id="UP001187531"/>
    </source>
</evidence>
<evidence type="ECO:0000256" key="2">
    <source>
        <dbReference type="ARBA" id="ARBA00004496"/>
    </source>
</evidence>
<comment type="subcellular location">
    <subcellularLocation>
        <location evidence="2">Cytoplasm</location>
    </subcellularLocation>
    <subcellularLocation>
        <location evidence="1">Nucleus</location>
    </subcellularLocation>
</comment>
<evidence type="ECO:0000256" key="5">
    <source>
        <dbReference type="ARBA" id="ARBA00023242"/>
    </source>
</evidence>
<feature type="region of interest" description="Disordered" evidence="6">
    <location>
        <begin position="140"/>
        <end position="200"/>
    </location>
</feature>
<evidence type="ECO:0000256" key="6">
    <source>
        <dbReference type="SAM" id="MobiDB-lite"/>
    </source>
</evidence>
<feature type="compositionally biased region" description="Acidic residues" evidence="6">
    <location>
        <begin position="177"/>
        <end position="192"/>
    </location>
</feature>
<evidence type="ECO:0000256" key="3">
    <source>
        <dbReference type="ARBA" id="ARBA00009488"/>
    </source>
</evidence>
<proteinExistence type="inferred from homology"/>
<dbReference type="GO" id="GO:0005634">
    <property type="term" value="C:nucleus"/>
    <property type="evidence" value="ECO:0007669"/>
    <property type="project" value="UniProtKB-SubCell"/>
</dbReference>
<dbReference type="InterPro" id="IPR009786">
    <property type="entry name" value="Spot_14"/>
</dbReference>
<keyword evidence="8" id="KW-1185">Reference proteome</keyword>
<sequence length="557" mass="62031">MESQMLSRFIRDLDLHKDSRSQLCLDCKELCDCRGNCARKKMSFDSSAVEFSQQSIVSVMDRFVKAVANMNENILVPRALMDGKVGFDSDLERNVAPKSRSFIRNLQAADLYNLYQTLNKIKTELTWASSSQEENCIEFTKPQKSKSLLGQNPGRRPSSGSLPMSSASSLSAAVSDTESEIGTDQDTEDSGVETERDITFDESEEDCVQKVAHQFRKHLLGLHKSLEHLTDTANYLTKRYHTEIGTTILGNISTRSVIFTEDFSQDFGVFENFRPNVTGAYWTYRYDLGGEQGLVNPRPSTTPLEEPVAHLHSKGVFASGKDMTVVARRYDEGGSTSIKAQLYDPWNDMHLEQGSLSESGSLHSWYSSIAKITSAGGESRKICIQGRGATDDLTSYISDVLLYVDAESTNVPGSTTQIVGTTTSDPGQTVVTTTRPPETTHITSEIDGAIGVTATFNLFHVPSPYDPACENAYLSIASGLYTESDFTQLMNYSAWKKQSERKEIRQNRQVSKEEKDTRERKEEAERIAKAQKNGLRRWKVKVGISRRKKLPGVTSSV</sequence>
<feature type="non-terminal residue" evidence="7">
    <location>
        <position position="1"/>
    </location>
</feature>
<dbReference type="GO" id="GO:0046890">
    <property type="term" value="P:regulation of lipid biosynthetic process"/>
    <property type="evidence" value="ECO:0007669"/>
    <property type="project" value="TreeGrafter"/>
</dbReference>
<comment type="caution">
    <text evidence="7">The sequence shown here is derived from an EMBL/GenBank/DDBJ whole genome shotgun (WGS) entry which is preliminary data.</text>
</comment>
<dbReference type="PANTHER" id="PTHR14315:SF17">
    <property type="entry name" value="MIP21584P"/>
    <property type="match status" value="1"/>
</dbReference>
<accession>A0AA88IIL8</accession>
<keyword evidence="5" id="KW-0539">Nucleus</keyword>
<dbReference type="InterPro" id="IPR053719">
    <property type="entry name" value="Lipogen_MT_Stabilize_sf"/>
</dbReference>
<evidence type="ECO:0000256" key="4">
    <source>
        <dbReference type="ARBA" id="ARBA00022490"/>
    </source>
</evidence>
<dbReference type="GO" id="GO:0005829">
    <property type="term" value="C:cytosol"/>
    <property type="evidence" value="ECO:0007669"/>
    <property type="project" value="TreeGrafter"/>
</dbReference>
<dbReference type="AlphaFoldDB" id="A0AA88IIL8"/>
<organism evidence="7 8">
    <name type="scientific">Artemia franciscana</name>
    <name type="common">Brine shrimp</name>
    <name type="synonym">Artemia sanfranciscana</name>
    <dbReference type="NCBI Taxonomy" id="6661"/>
    <lineage>
        <taxon>Eukaryota</taxon>
        <taxon>Metazoa</taxon>
        <taxon>Ecdysozoa</taxon>
        <taxon>Arthropoda</taxon>
        <taxon>Crustacea</taxon>
        <taxon>Branchiopoda</taxon>
        <taxon>Anostraca</taxon>
        <taxon>Artemiidae</taxon>
        <taxon>Artemia</taxon>
    </lineage>
</organism>
<protein>
    <submittedName>
        <fullName evidence="7">Uncharacterized protein</fullName>
    </submittedName>
</protein>
<comment type="similarity">
    <text evidence="3">Belongs to the SPOT14 family.</text>
</comment>
<keyword evidence="4" id="KW-0963">Cytoplasm</keyword>
<gene>
    <name evidence="7" type="ORF">QYM36_003761</name>
</gene>
<dbReference type="Pfam" id="PF07084">
    <property type="entry name" value="Spot_14"/>
    <property type="match status" value="2"/>
</dbReference>
<dbReference type="PANTHER" id="PTHR14315">
    <property type="entry name" value="SPOT14 FAMILY MEMBER"/>
    <property type="match status" value="1"/>
</dbReference>
<reference evidence="7" key="1">
    <citation type="submission" date="2023-07" db="EMBL/GenBank/DDBJ databases">
        <title>Chromosome-level genome assembly of Artemia franciscana.</title>
        <authorList>
            <person name="Jo E."/>
        </authorList>
    </citation>
    <scope>NUCLEOTIDE SEQUENCE</scope>
    <source>
        <tissue evidence="7">Whole body</tissue>
    </source>
</reference>